<sequence>MGKTRIEDSPFNKLIGQWETEGRILETPENPETEIKGKDIYSPILDGFFILHKADVEIGKEKSQTYEIIGPDQSGNQAKMQHYNNSGASGIMLGRLKGDSYSINGEKLRFKGRFDHNNNTLNGMWQQLTDKKEWRDFIEIKLIKIKS</sequence>
<gene>
    <name evidence="1" type="ORF">ED312_16040</name>
</gene>
<protein>
    <submittedName>
        <fullName evidence="1">DUF1579 domain-containing protein</fullName>
    </submittedName>
</protein>
<dbReference type="InterPro" id="IPR011473">
    <property type="entry name" value="DUF1579"/>
</dbReference>
<dbReference type="Proteomes" id="UP000267469">
    <property type="component" value="Unassembled WGS sequence"/>
</dbReference>
<dbReference type="OrthoDB" id="8481162at2"/>
<name>A0A3N0E587_SINP1</name>
<dbReference type="AlphaFoldDB" id="A0A3N0E587"/>
<keyword evidence="2" id="KW-1185">Reference proteome</keyword>
<reference evidence="1 2" key="1">
    <citation type="submission" date="2018-10" db="EMBL/GenBank/DDBJ databases">
        <title>Sinomicrobium pectinilyticum sp. nov., a pectinase-producing bacterium isolated from alkaline and saline soil, and emended description of the genus Sinomicrobium.</title>
        <authorList>
            <person name="Cheng B."/>
            <person name="Li C."/>
            <person name="Lai Q."/>
            <person name="Du M."/>
            <person name="Shao Z."/>
            <person name="Xu P."/>
            <person name="Yang C."/>
        </authorList>
    </citation>
    <scope>NUCLEOTIDE SEQUENCE [LARGE SCALE GENOMIC DNA]</scope>
    <source>
        <strain evidence="1 2">5DNS001</strain>
    </source>
</reference>
<organism evidence="1 2">
    <name type="scientific">Sinomicrobium pectinilyticum</name>
    <dbReference type="NCBI Taxonomy" id="1084421"/>
    <lineage>
        <taxon>Bacteria</taxon>
        <taxon>Pseudomonadati</taxon>
        <taxon>Bacteroidota</taxon>
        <taxon>Flavobacteriia</taxon>
        <taxon>Flavobacteriales</taxon>
        <taxon>Flavobacteriaceae</taxon>
        <taxon>Sinomicrobium</taxon>
    </lineage>
</organism>
<dbReference type="RefSeq" id="WP_123217035.1">
    <property type="nucleotide sequence ID" value="NZ_RJTM01000108.1"/>
</dbReference>
<dbReference type="Pfam" id="PF07617">
    <property type="entry name" value="DUF1579"/>
    <property type="match status" value="1"/>
</dbReference>
<evidence type="ECO:0000313" key="2">
    <source>
        <dbReference type="Proteomes" id="UP000267469"/>
    </source>
</evidence>
<comment type="caution">
    <text evidence="1">The sequence shown here is derived from an EMBL/GenBank/DDBJ whole genome shotgun (WGS) entry which is preliminary data.</text>
</comment>
<dbReference type="EMBL" id="RJTM01000108">
    <property type="protein sequence ID" value="RNL82919.1"/>
    <property type="molecule type" value="Genomic_DNA"/>
</dbReference>
<accession>A0A3N0E587</accession>
<evidence type="ECO:0000313" key="1">
    <source>
        <dbReference type="EMBL" id="RNL82919.1"/>
    </source>
</evidence>
<proteinExistence type="predicted"/>